<dbReference type="SUPFAM" id="SSF54285">
    <property type="entry name" value="MoaD/ThiS"/>
    <property type="match status" value="1"/>
</dbReference>
<evidence type="ECO:0000256" key="2">
    <source>
        <dbReference type="ARBA" id="ARBA00024200"/>
    </source>
</evidence>
<comment type="caution">
    <text evidence="4">The sequence shown here is derived from an EMBL/GenBank/DDBJ whole genome shotgun (WGS) entry which is preliminary data.</text>
</comment>
<evidence type="ECO:0000256" key="3">
    <source>
        <dbReference type="ARBA" id="ARBA00024247"/>
    </source>
</evidence>
<dbReference type="Gene3D" id="3.10.20.30">
    <property type="match status" value="1"/>
</dbReference>
<name>A0ABW4KN95_9BACI</name>
<dbReference type="RefSeq" id="WP_380776493.1">
    <property type="nucleotide sequence ID" value="NZ_JBHUEO010000116.1"/>
</dbReference>
<keyword evidence="1" id="KW-0547">Nucleotide-binding</keyword>
<sequence>MMLFAQLKEDVGKSSLEVEAAGKTVAELRELLENDTSLGSLDGIMVAVNEEFSKDDRVIKKGDVIALIPPVSGG</sequence>
<dbReference type="InterPro" id="IPR003749">
    <property type="entry name" value="ThiS/MoaD-like"/>
</dbReference>
<organism evidence="4 5">
    <name type="scientific">Siminovitchia sediminis</name>
    <dbReference type="NCBI Taxonomy" id="1274353"/>
    <lineage>
        <taxon>Bacteria</taxon>
        <taxon>Bacillati</taxon>
        <taxon>Bacillota</taxon>
        <taxon>Bacilli</taxon>
        <taxon>Bacillales</taxon>
        <taxon>Bacillaceae</taxon>
        <taxon>Siminovitchia</taxon>
    </lineage>
</organism>
<dbReference type="CDD" id="cd00754">
    <property type="entry name" value="Ubl_MoaD"/>
    <property type="match status" value="1"/>
</dbReference>
<dbReference type="PANTHER" id="PTHR33359:SF1">
    <property type="entry name" value="MOLYBDOPTERIN SYNTHASE SULFUR CARRIER SUBUNIT"/>
    <property type="match status" value="1"/>
</dbReference>
<evidence type="ECO:0000313" key="5">
    <source>
        <dbReference type="Proteomes" id="UP001597301"/>
    </source>
</evidence>
<evidence type="ECO:0000256" key="1">
    <source>
        <dbReference type="ARBA" id="ARBA00022741"/>
    </source>
</evidence>
<evidence type="ECO:0000313" key="4">
    <source>
        <dbReference type="EMBL" id="MFD1708683.1"/>
    </source>
</evidence>
<dbReference type="EMBL" id="JBHUEO010000116">
    <property type="protein sequence ID" value="MFD1708683.1"/>
    <property type="molecule type" value="Genomic_DNA"/>
</dbReference>
<keyword evidence="5" id="KW-1185">Reference proteome</keyword>
<proteinExistence type="inferred from homology"/>
<dbReference type="Pfam" id="PF02597">
    <property type="entry name" value="ThiS"/>
    <property type="match status" value="1"/>
</dbReference>
<dbReference type="NCBIfam" id="TIGR01682">
    <property type="entry name" value="moaD"/>
    <property type="match status" value="1"/>
</dbReference>
<dbReference type="InterPro" id="IPR012675">
    <property type="entry name" value="Beta-grasp_dom_sf"/>
</dbReference>
<reference evidence="5" key="1">
    <citation type="journal article" date="2019" name="Int. J. Syst. Evol. Microbiol.">
        <title>The Global Catalogue of Microorganisms (GCM) 10K type strain sequencing project: providing services to taxonomists for standard genome sequencing and annotation.</title>
        <authorList>
            <consortium name="The Broad Institute Genomics Platform"/>
            <consortium name="The Broad Institute Genome Sequencing Center for Infectious Disease"/>
            <person name="Wu L."/>
            <person name="Ma J."/>
        </authorList>
    </citation>
    <scope>NUCLEOTIDE SEQUENCE [LARGE SCALE GENOMIC DNA]</scope>
    <source>
        <strain evidence="5">CGMCC 1.12295</strain>
    </source>
</reference>
<dbReference type="InterPro" id="IPR044672">
    <property type="entry name" value="MOCS2A"/>
</dbReference>
<dbReference type="Proteomes" id="UP001597301">
    <property type="component" value="Unassembled WGS sequence"/>
</dbReference>
<dbReference type="PANTHER" id="PTHR33359">
    <property type="entry name" value="MOLYBDOPTERIN SYNTHASE SULFUR CARRIER SUBUNIT"/>
    <property type="match status" value="1"/>
</dbReference>
<dbReference type="InterPro" id="IPR016155">
    <property type="entry name" value="Mopterin_synth/thiamin_S_b"/>
</dbReference>
<gene>
    <name evidence="4" type="primary">moaD</name>
    <name evidence="4" type="ORF">ACFSCZ_18585</name>
</gene>
<protein>
    <recommendedName>
        <fullName evidence="3">Molybdopterin synthase sulfur carrier subunit</fullName>
    </recommendedName>
</protein>
<comment type="similarity">
    <text evidence="2">Belongs to the MoaD family.</text>
</comment>
<accession>A0ABW4KN95</accession>